<dbReference type="InterPro" id="IPR007053">
    <property type="entry name" value="LRAT_dom"/>
</dbReference>
<dbReference type="Gene3D" id="3.90.1720.10">
    <property type="entry name" value="endopeptidase domain like (from Nostoc punctiforme)"/>
    <property type="match status" value="1"/>
</dbReference>
<gene>
    <name evidence="3" type="ORF">T459_06840</name>
</gene>
<accession>A0A1U8FT19</accession>
<dbReference type="OrthoDB" id="68610at2759"/>
<evidence type="ECO:0000256" key="1">
    <source>
        <dbReference type="SAM" id="Phobius"/>
    </source>
</evidence>
<dbReference type="PANTHER" id="PTHR46137">
    <property type="entry name" value="OS05G0310600 PROTEIN"/>
    <property type="match status" value="1"/>
</dbReference>
<dbReference type="PROSITE" id="PS51934">
    <property type="entry name" value="LRAT"/>
    <property type="match status" value="1"/>
</dbReference>
<dbReference type="Gramene" id="PHT91727">
    <property type="protein sequence ID" value="PHT91727"/>
    <property type="gene ID" value="T459_06840"/>
</dbReference>
<evidence type="ECO:0000259" key="2">
    <source>
        <dbReference type="PROSITE" id="PS51934"/>
    </source>
</evidence>
<feature type="transmembrane region" description="Helical" evidence="1">
    <location>
        <begin position="200"/>
        <end position="219"/>
    </location>
</feature>
<evidence type="ECO:0000313" key="3">
    <source>
        <dbReference type="EMBL" id="PHT91727.1"/>
    </source>
</evidence>
<dbReference type="OMA" id="NSAWASY"/>
<keyword evidence="1" id="KW-0472">Membrane</keyword>
<dbReference type="EMBL" id="AYRZ02000002">
    <property type="protein sequence ID" value="PHT91727.1"/>
    <property type="molecule type" value="Genomic_DNA"/>
</dbReference>
<organism evidence="3 4">
    <name type="scientific">Capsicum annuum</name>
    <name type="common">Capsicum pepper</name>
    <dbReference type="NCBI Taxonomy" id="4072"/>
    <lineage>
        <taxon>Eukaryota</taxon>
        <taxon>Viridiplantae</taxon>
        <taxon>Streptophyta</taxon>
        <taxon>Embryophyta</taxon>
        <taxon>Tracheophyta</taxon>
        <taxon>Spermatophyta</taxon>
        <taxon>Magnoliopsida</taxon>
        <taxon>eudicotyledons</taxon>
        <taxon>Gunneridae</taxon>
        <taxon>Pentapetalae</taxon>
        <taxon>asterids</taxon>
        <taxon>lamiids</taxon>
        <taxon>Solanales</taxon>
        <taxon>Solanaceae</taxon>
        <taxon>Solanoideae</taxon>
        <taxon>Capsiceae</taxon>
        <taxon>Capsicum</taxon>
    </lineage>
</organism>
<dbReference type="AlphaFoldDB" id="A0A1U8FT19"/>
<feature type="domain" description="LRAT" evidence="2">
    <location>
        <begin position="22"/>
        <end position="172"/>
    </location>
</feature>
<dbReference type="PANTHER" id="PTHR46137:SF15">
    <property type="entry name" value="LRAT DOMAIN-CONTAINING PROTEIN"/>
    <property type="match status" value="1"/>
</dbReference>
<dbReference type="STRING" id="4072.A0A1U8FT19"/>
<keyword evidence="1" id="KW-0812">Transmembrane</keyword>
<comment type="caution">
    <text evidence="3">The sequence shown here is derived from an EMBL/GenBank/DDBJ whole genome shotgun (WGS) entry which is preliminary data.</text>
</comment>
<reference evidence="3 4" key="2">
    <citation type="journal article" date="2017" name="Genome Biol.">
        <title>New reference genome sequences of hot pepper reveal the massive evolution of plant disease-resistance genes by retroduplication.</title>
        <authorList>
            <person name="Kim S."/>
            <person name="Park J."/>
            <person name="Yeom S.I."/>
            <person name="Kim Y.M."/>
            <person name="Seo E."/>
            <person name="Kim K.T."/>
            <person name="Kim M.S."/>
            <person name="Lee J.M."/>
            <person name="Cheong K."/>
            <person name="Shin H.S."/>
            <person name="Kim S.B."/>
            <person name="Han K."/>
            <person name="Lee J."/>
            <person name="Park M."/>
            <person name="Lee H.A."/>
            <person name="Lee H.Y."/>
            <person name="Lee Y."/>
            <person name="Oh S."/>
            <person name="Lee J.H."/>
            <person name="Choi E."/>
            <person name="Choi E."/>
            <person name="Lee S.E."/>
            <person name="Jeon J."/>
            <person name="Kim H."/>
            <person name="Choi G."/>
            <person name="Song H."/>
            <person name="Lee J."/>
            <person name="Lee S.C."/>
            <person name="Kwon J.K."/>
            <person name="Lee H.Y."/>
            <person name="Koo N."/>
            <person name="Hong Y."/>
            <person name="Kim R.W."/>
            <person name="Kang W.H."/>
            <person name="Huh J.H."/>
            <person name="Kang B.C."/>
            <person name="Yang T.J."/>
            <person name="Lee Y.H."/>
            <person name="Bennetzen J.L."/>
            <person name="Choi D."/>
        </authorList>
    </citation>
    <scope>NUCLEOTIDE SEQUENCE [LARGE SCALE GENOMIC DNA]</scope>
    <source>
        <strain evidence="4">cv. CM334</strain>
    </source>
</reference>
<protein>
    <recommendedName>
        <fullName evidence="2">LRAT domain-containing protein</fullName>
    </recommendedName>
</protein>
<keyword evidence="1" id="KW-1133">Transmembrane helix</keyword>
<proteinExistence type="predicted"/>
<reference evidence="3 4" key="1">
    <citation type="journal article" date="2014" name="Nat. Genet.">
        <title>Genome sequence of the hot pepper provides insights into the evolution of pungency in Capsicum species.</title>
        <authorList>
            <person name="Kim S."/>
            <person name="Park M."/>
            <person name="Yeom S.I."/>
            <person name="Kim Y.M."/>
            <person name="Lee J.M."/>
            <person name="Lee H.A."/>
            <person name="Seo E."/>
            <person name="Choi J."/>
            <person name="Cheong K."/>
            <person name="Kim K.T."/>
            <person name="Jung K."/>
            <person name="Lee G.W."/>
            <person name="Oh S.K."/>
            <person name="Bae C."/>
            <person name="Kim S.B."/>
            <person name="Lee H.Y."/>
            <person name="Kim S.Y."/>
            <person name="Kim M.S."/>
            <person name="Kang B.C."/>
            <person name="Jo Y.D."/>
            <person name="Yang H.B."/>
            <person name="Jeong H.J."/>
            <person name="Kang W.H."/>
            <person name="Kwon J.K."/>
            <person name="Shin C."/>
            <person name="Lim J.Y."/>
            <person name="Park J.H."/>
            <person name="Huh J.H."/>
            <person name="Kim J.S."/>
            <person name="Kim B.D."/>
            <person name="Cohen O."/>
            <person name="Paran I."/>
            <person name="Suh M.C."/>
            <person name="Lee S.B."/>
            <person name="Kim Y.K."/>
            <person name="Shin Y."/>
            <person name="Noh S.J."/>
            <person name="Park J."/>
            <person name="Seo Y.S."/>
            <person name="Kwon S.Y."/>
            <person name="Kim H.A."/>
            <person name="Park J.M."/>
            <person name="Kim H.J."/>
            <person name="Choi S.B."/>
            <person name="Bosland P.W."/>
            <person name="Reeves G."/>
            <person name="Jo S.H."/>
            <person name="Lee B.W."/>
            <person name="Cho H.T."/>
            <person name="Choi H.S."/>
            <person name="Lee M.S."/>
            <person name="Yu Y."/>
            <person name="Do Choi Y."/>
            <person name="Park B.S."/>
            <person name="van Deynze A."/>
            <person name="Ashrafi H."/>
            <person name="Hill T."/>
            <person name="Kim W.T."/>
            <person name="Pai H.S."/>
            <person name="Ahn H.K."/>
            <person name="Yeam I."/>
            <person name="Giovannoni J.J."/>
            <person name="Rose J.K."/>
            <person name="Sorensen I."/>
            <person name="Lee S.J."/>
            <person name="Kim R.W."/>
            <person name="Choi I.Y."/>
            <person name="Choi B.S."/>
            <person name="Lim J.S."/>
            <person name="Lee Y.H."/>
            <person name="Choi D."/>
        </authorList>
    </citation>
    <scope>NUCLEOTIDE SEQUENCE [LARGE SCALE GENOMIC DNA]</scope>
    <source>
        <strain evidence="4">cv. CM334</strain>
    </source>
</reference>
<name>A0A1U8FT19_CAPAN</name>
<dbReference type="KEGG" id="cann:107861482"/>
<evidence type="ECO:0000313" key="4">
    <source>
        <dbReference type="Proteomes" id="UP000222542"/>
    </source>
</evidence>
<dbReference type="Proteomes" id="UP000222542">
    <property type="component" value="Unassembled WGS sequence"/>
</dbReference>
<dbReference type="Pfam" id="PF04970">
    <property type="entry name" value="LRAT"/>
    <property type="match status" value="1"/>
</dbReference>
<sequence length="265" mass="28833">MRKRVVFNKIKEGELQTGDHIYTWRFGYIYAHHGIFVSCDIVIHFNPAAGQEVETRTSLDGVIFSSSTSRRSESQCQKYGDRPRNAGVISTCLECFLSGGKLYRFQYGVSKGVFYAQVRGTCTLAPTDSSEVVLHRAETLLANNSFGNYKLFKNNCEDFAIHCKTGYNLHFGTGGSGASGQVAVLSAAAKAPVISTLNSAWASYILLSAASVFGAPALLPIGITLAGFQVLYGGMSYCIYRYLSDVGVREDLKKIPAEELVDASV</sequence>
<keyword evidence="4" id="KW-1185">Reference proteome</keyword>